<dbReference type="Proteomes" id="UP000759537">
    <property type="component" value="Unassembled WGS sequence"/>
</dbReference>
<comment type="caution">
    <text evidence="1">The sequence shown here is derived from an EMBL/GenBank/DDBJ whole genome shotgun (WGS) entry which is preliminary data.</text>
</comment>
<evidence type="ECO:0000313" key="1">
    <source>
        <dbReference type="EMBL" id="KAF8487195.1"/>
    </source>
</evidence>
<gene>
    <name evidence="1" type="ORF">DFH94DRAFT_797571</name>
</gene>
<sequence length="201" mass="22500">MPLSLPLLNFAIICEGNELETYDIKQEGPNSTRAFVASVPSAGRQRQIIGMQKTATSVLPFNFQELELVACCLFFSFVNKDPDLESAPVVPEMGMIELQTFRSVPKGERWWQWPNGCGHKCANAAKERTQRRKHPKQGYSVSENQKRVTNARANAAFAIRNAEVRDSEIRVFCPPLSTAQTEPGMVTWLKFSKVVAVVVNL</sequence>
<dbReference type="AlphaFoldDB" id="A0A9P5N5Q3"/>
<name>A0A9P5N5Q3_9AGAM</name>
<accession>A0A9P5N5Q3</accession>
<evidence type="ECO:0000313" key="2">
    <source>
        <dbReference type="Proteomes" id="UP000759537"/>
    </source>
</evidence>
<dbReference type="OrthoDB" id="3364132at2759"/>
<protein>
    <submittedName>
        <fullName evidence="1">Uncharacterized protein</fullName>
    </submittedName>
</protein>
<organism evidence="1 2">
    <name type="scientific">Russula ochroleuca</name>
    <dbReference type="NCBI Taxonomy" id="152965"/>
    <lineage>
        <taxon>Eukaryota</taxon>
        <taxon>Fungi</taxon>
        <taxon>Dikarya</taxon>
        <taxon>Basidiomycota</taxon>
        <taxon>Agaricomycotina</taxon>
        <taxon>Agaricomycetes</taxon>
        <taxon>Russulales</taxon>
        <taxon>Russulaceae</taxon>
        <taxon>Russula</taxon>
    </lineage>
</organism>
<dbReference type="EMBL" id="WHVB01000001">
    <property type="protein sequence ID" value="KAF8487195.1"/>
    <property type="molecule type" value="Genomic_DNA"/>
</dbReference>
<reference evidence="1" key="2">
    <citation type="journal article" date="2020" name="Nat. Commun.">
        <title>Large-scale genome sequencing of mycorrhizal fungi provides insights into the early evolution of symbiotic traits.</title>
        <authorList>
            <person name="Miyauchi S."/>
            <person name="Kiss E."/>
            <person name="Kuo A."/>
            <person name="Drula E."/>
            <person name="Kohler A."/>
            <person name="Sanchez-Garcia M."/>
            <person name="Morin E."/>
            <person name="Andreopoulos B."/>
            <person name="Barry K.W."/>
            <person name="Bonito G."/>
            <person name="Buee M."/>
            <person name="Carver A."/>
            <person name="Chen C."/>
            <person name="Cichocki N."/>
            <person name="Clum A."/>
            <person name="Culley D."/>
            <person name="Crous P.W."/>
            <person name="Fauchery L."/>
            <person name="Girlanda M."/>
            <person name="Hayes R.D."/>
            <person name="Keri Z."/>
            <person name="LaButti K."/>
            <person name="Lipzen A."/>
            <person name="Lombard V."/>
            <person name="Magnuson J."/>
            <person name="Maillard F."/>
            <person name="Murat C."/>
            <person name="Nolan M."/>
            <person name="Ohm R.A."/>
            <person name="Pangilinan J."/>
            <person name="Pereira M.F."/>
            <person name="Perotto S."/>
            <person name="Peter M."/>
            <person name="Pfister S."/>
            <person name="Riley R."/>
            <person name="Sitrit Y."/>
            <person name="Stielow J.B."/>
            <person name="Szollosi G."/>
            <person name="Zifcakova L."/>
            <person name="Stursova M."/>
            <person name="Spatafora J.W."/>
            <person name="Tedersoo L."/>
            <person name="Vaario L.M."/>
            <person name="Yamada A."/>
            <person name="Yan M."/>
            <person name="Wang P."/>
            <person name="Xu J."/>
            <person name="Bruns T."/>
            <person name="Baldrian P."/>
            <person name="Vilgalys R."/>
            <person name="Dunand C."/>
            <person name="Henrissat B."/>
            <person name="Grigoriev I.V."/>
            <person name="Hibbett D."/>
            <person name="Nagy L.G."/>
            <person name="Martin F.M."/>
        </authorList>
    </citation>
    <scope>NUCLEOTIDE SEQUENCE</scope>
    <source>
        <strain evidence="1">Prilba</strain>
    </source>
</reference>
<keyword evidence="2" id="KW-1185">Reference proteome</keyword>
<proteinExistence type="predicted"/>
<reference evidence="1" key="1">
    <citation type="submission" date="2019-10" db="EMBL/GenBank/DDBJ databases">
        <authorList>
            <consortium name="DOE Joint Genome Institute"/>
            <person name="Kuo A."/>
            <person name="Miyauchi S."/>
            <person name="Kiss E."/>
            <person name="Drula E."/>
            <person name="Kohler A."/>
            <person name="Sanchez-Garcia M."/>
            <person name="Andreopoulos B."/>
            <person name="Barry K.W."/>
            <person name="Bonito G."/>
            <person name="Buee M."/>
            <person name="Carver A."/>
            <person name="Chen C."/>
            <person name="Cichocki N."/>
            <person name="Clum A."/>
            <person name="Culley D."/>
            <person name="Crous P.W."/>
            <person name="Fauchery L."/>
            <person name="Girlanda M."/>
            <person name="Hayes R."/>
            <person name="Keri Z."/>
            <person name="LaButti K."/>
            <person name="Lipzen A."/>
            <person name="Lombard V."/>
            <person name="Magnuson J."/>
            <person name="Maillard F."/>
            <person name="Morin E."/>
            <person name="Murat C."/>
            <person name="Nolan M."/>
            <person name="Ohm R."/>
            <person name="Pangilinan J."/>
            <person name="Pereira M."/>
            <person name="Perotto S."/>
            <person name="Peter M."/>
            <person name="Riley R."/>
            <person name="Sitrit Y."/>
            <person name="Stielow B."/>
            <person name="Szollosi G."/>
            <person name="Zifcakova L."/>
            <person name="Stursova M."/>
            <person name="Spatafora J.W."/>
            <person name="Tedersoo L."/>
            <person name="Vaario L.-M."/>
            <person name="Yamada A."/>
            <person name="Yan M."/>
            <person name="Wang P."/>
            <person name="Xu J."/>
            <person name="Bruns T."/>
            <person name="Baldrian P."/>
            <person name="Vilgalys R."/>
            <person name="Henrissat B."/>
            <person name="Grigoriev I.V."/>
            <person name="Hibbett D."/>
            <person name="Nagy L.G."/>
            <person name="Martin F.M."/>
        </authorList>
    </citation>
    <scope>NUCLEOTIDE SEQUENCE</scope>
    <source>
        <strain evidence="1">Prilba</strain>
    </source>
</reference>